<dbReference type="OrthoDB" id="1439591at2"/>
<proteinExistence type="predicted"/>
<evidence type="ECO:0000313" key="5">
    <source>
        <dbReference type="Proteomes" id="UP000254737"/>
    </source>
</evidence>
<accession>A0A376G0P0</accession>
<dbReference type="EMBL" id="JACALR010000006">
    <property type="protein sequence ID" value="MDM1552330.1"/>
    <property type="molecule type" value="Genomic_DNA"/>
</dbReference>
<feature type="transmembrane region" description="Helical" evidence="1">
    <location>
        <begin position="75"/>
        <end position="96"/>
    </location>
</feature>
<gene>
    <name evidence="3" type="ORF">FH779_00410</name>
    <name evidence="2" type="ORF">HX095_14030</name>
    <name evidence="4" type="ORF">NCTC13456_00388</name>
</gene>
<evidence type="ECO:0000313" key="2">
    <source>
        <dbReference type="EMBL" id="MDM1552330.1"/>
    </source>
</evidence>
<dbReference type="Proteomes" id="UP000510643">
    <property type="component" value="Chromosome"/>
</dbReference>
<reference evidence="2" key="3">
    <citation type="submission" date="2020-06" db="EMBL/GenBank/DDBJ databases">
        <authorList>
            <person name="Dong N."/>
        </authorList>
    </citation>
    <scope>NUCLEOTIDE SEQUENCE</scope>
    <source>
        <strain evidence="2">210</strain>
    </source>
</reference>
<feature type="transmembrane region" description="Helical" evidence="1">
    <location>
        <begin position="46"/>
        <end position="63"/>
    </location>
</feature>
<evidence type="ECO:0000313" key="4">
    <source>
        <dbReference type="EMBL" id="STD53228.1"/>
    </source>
</evidence>
<reference evidence="2" key="4">
    <citation type="journal article" date="2022" name="Sci. Total Environ.">
        <title>Prevalence, transmission, and molecular epidemiology of tet(X)-positive bacteria among humans, animals, and environmental niches in China: An epidemiological, and genomic-based study.</title>
        <authorList>
            <person name="Dong N."/>
            <person name="Zeng Y."/>
            <person name="Cai C."/>
            <person name="Sun C."/>
            <person name="Lu J."/>
            <person name="Liu C."/>
            <person name="Zhou H."/>
            <person name="Sun Q."/>
            <person name="Shu L."/>
            <person name="Wang H."/>
            <person name="Wang Y."/>
            <person name="Wang S."/>
            <person name="Wu C."/>
            <person name="Chan E.W."/>
            <person name="Chen G."/>
            <person name="Shen Z."/>
            <person name="Chen S."/>
            <person name="Zhang R."/>
        </authorList>
    </citation>
    <scope>NUCLEOTIDE SEQUENCE</scope>
    <source>
        <strain evidence="2">210</strain>
    </source>
</reference>
<dbReference type="EMBL" id="UFXS01000001">
    <property type="protein sequence ID" value="STD53228.1"/>
    <property type="molecule type" value="Genomic_DNA"/>
</dbReference>
<reference evidence="3 6" key="2">
    <citation type="submission" date="2019-06" db="EMBL/GenBank/DDBJ databases">
        <title>Emergence of pandrug resistant Empedobacter falsenii in China.</title>
        <authorList>
            <person name="Dong N."/>
            <person name="Chen S."/>
            <person name="Zhang R."/>
        </authorList>
    </citation>
    <scope>NUCLEOTIDE SEQUENCE [LARGE SCALE GENOMIC DNA]</scope>
    <source>
        <strain evidence="3 6">1681-1</strain>
    </source>
</reference>
<organism evidence="4 5">
    <name type="scientific">Empedobacter falsenii</name>
    <dbReference type="NCBI Taxonomy" id="343874"/>
    <lineage>
        <taxon>Bacteria</taxon>
        <taxon>Pseudomonadati</taxon>
        <taxon>Bacteroidota</taxon>
        <taxon>Flavobacteriia</taxon>
        <taxon>Flavobacteriales</taxon>
        <taxon>Weeksellaceae</taxon>
        <taxon>Empedobacter</taxon>
    </lineage>
</organism>
<dbReference type="RefSeq" id="WP_038334805.1">
    <property type="nucleotide sequence ID" value="NZ_CP040908.1"/>
</dbReference>
<name>A0A376G0P0_9FLAO</name>
<keyword evidence="6" id="KW-1185">Reference proteome</keyword>
<dbReference type="GeneID" id="78399883"/>
<evidence type="ECO:0000256" key="1">
    <source>
        <dbReference type="SAM" id="Phobius"/>
    </source>
</evidence>
<keyword evidence="1" id="KW-1133">Transmembrane helix</keyword>
<dbReference type="Proteomes" id="UP000254737">
    <property type="component" value="Unassembled WGS sequence"/>
</dbReference>
<keyword evidence="1" id="KW-0472">Membrane</keyword>
<keyword evidence="1" id="KW-0812">Transmembrane</keyword>
<dbReference type="AlphaFoldDB" id="A0A376G0P0"/>
<evidence type="ECO:0000313" key="6">
    <source>
        <dbReference type="Proteomes" id="UP000510643"/>
    </source>
</evidence>
<dbReference type="EMBL" id="CP040908">
    <property type="protein sequence ID" value="QLL56648.1"/>
    <property type="molecule type" value="Genomic_DNA"/>
</dbReference>
<dbReference type="KEGG" id="efal:FH779_00410"/>
<protein>
    <submittedName>
        <fullName evidence="4">Uncharacterized protein</fullName>
    </submittedName>
</protein>
<feature type="transmembrane region" description="Helical" evidence="1">
    <location>
        <begin position="7"/>
        <end position="26"/>
    </location>
</feature>
<dbReference type="STRING" id="343874.GCA_000805695_00634"/>
<sequence length="169" mass="19639">MNKTLRNIILIICTIFIIWFIGYFLIGDFISLEFANHDFAKLFPKLLTFAAAVSIYVLFLLSIKKKDGWSFMNVMKFIFGIIFGFLPLLTFEYYSIGSCTNWKIDKKIQKTLYKSNSSDSEKIVLIETFCPESNLKTTQVKRIVEITPLFITTSEIDLNKISDKSWKKL</sequence>
<evidence type="ECO:0000313" key="3">
    <source>
        <dbReference type="EMBL" id="QLL56648.1"/>
    </source>
</evidence>
<reference evidence="4 5" key="1">
    <citation type="submission" date="2018-06" db="EMBL/GenBank/DDBJ databases">
        <authorList>
            <consortium name="Pathogen Informatics"/>
            <person name="Doyle S."/>
        </authorList>
    </citation>
    <scope>NUCLEOTIDE SEQUENCE [LARGE SCALE GENOMIC DNA]</scope>
    <source>
        <strain evidence="4 5">NCTC13456</strain>
    </source>
</reference>
<dbReference type="Proteomes" id="UP001173578">
    <property type="component" value="Unassembled WGS sequence"/>
</dbReference>